<feature type="compositionally biased region" description="Low complexity" evidence="1">
    <location>
        <begin position="912"/>
        <end position="925"/>
    </location>
</feature>
<feature type="region of interest" description="Disordered" evidence="1">
    <location>
        <begin position="518"/>
        <end position="548"/>
    </location>
</feature>
<dbReference type="InterPro" id="IPR013083">
    <property type="entry name" value="Znf_RING/FYVE/PHD"/>
</dbReference>
<feature type="domain" description="ZMIZ1/ZMIZ2 GBD-like" evidence="3">
    <location>
        <begin position="330"/>
        <end position="416"/>
    </location>
</feature>
<dbReference type="GO" id="GO:0000785">
    <property type="term" value="C:chromatin"/>
    <property type="evidence" value="ECO:0007669"/>
    <property type="project" value="TreeGrafter"/>
</dbReference>
<feature type="compositionally biased region" description="Polar residues" evidence="1">
    <location>
        <begin position="226"/>
        <end position="253"/>
    </location>
</feature>
<feature type="region of interest" description="Disordered" evidence="1">
    <location>
        <begin position="1"/>
        <end position="53"/>
    </location>
</feature>
<feature type="compositionally biased region" description="Polar residues" evidence="1">
    <location>
        <begin position="874"/>
        <end position="903"/>
    </location>
</feature>
<sequence>TSSGVGRGSRVNSKKNLTANTIPSVSSSESFSPGQRPVNQQSKKLQSWNNGSSTNVSFNSTMISPTQSMGIPMVNSGFIGNLDRRESPVTFATQSNNGSMRPNSGPPVNNNLSISTTGITYNESSNNLDTQPNHNTRLPVSPQHSYCSSQMPMQQQQYSVSNTSNNCTSYSSGHGNNAFYNQINQHISNINMNTSQQTLTSNNNQICYSNVGPPNNNTQPPPPNVHYQSHTIQPNSNVQTISSSPLTSNCNRISAQSNSNSQNYPPSAPLPPPPPSNSSSTTTNTAAVGTASYTYTDRLVCPITNGMVWGPTQMQLNDVMHQYLPEGIYVRRFEFDLTANHLSTIVGRSDLDIVVCSHLLSEPLQVCHWPPDAVQIRFNDYLLRLDRSSVNGGQPAHKVACVKQLCRPGRNQLEIAILGLGEDPNQPSTMAKRRATAQTLELMDTILSLFSLVNSWMSSSSITMVKILFKPVMITVIKSDRCCYLDVVVGLAYCDEPVELYWLEQSFLKVLPCQTGRLKSGTSTRSLPRCGQPGSDNRPHTSDSTQDHCIYNQPSSSLPITPPTSTFDSKIPLLTSSSSVTMVDDSSARNTVPGLLISRSKLHIGTFNAHRFAAFMAHMPALNVLLDGLQRRRPAGVNTLCDILEGRIGTRNLNEDGSTTRNITSGASQTPVIAELNLVCPVFRTRMRIPGRIAGCQHIEAFDMEAFLRREVLWPRLNCPICGHKSPAGLDGLCIDTTILYASQLVPQSAESILVRSDGYWRLVPPLCLDLPIEIDQWQPLIGPLTELVSQAFNQISSKGSLRGQNPGSVGVRQITTHCHTNVSQTIPDWNQSPLQRVSPQHQQPPPKVASTSRKSQQLHPTSQTTKVVTSQQDIVNSPQWVSDSCSPSNQTNSENICSNTSCGPPGELVDSAYSSAASRPSSQP</sequence>
<feature type="compositionally biased region" description="Polar residues" evidence="1">
    <location>
        <begin position="829"/>
        <end position="842"/>
    </location>
</feature>
<dbReference type="STRING" id="31246.A0A183PMB3"/>
<dbReference type="PANTHER" id="PTHR10782:SF4">
    <property type="entry name" value="TONALLI, ISOFORM E"/>
    <property type="match status" value="1"/>
</dbReference>
<gene>
    <name evidence="4" type="ORF">SMTD_LOCUS15499</name>
</gene>
<organism evidence="4 5">
    <name type="scientific">Schistosoma mattheei</name>
    <dbReference type="NCBI Taxonomy" id="31246"/>
    <lineage>
        <taxon>Eukaryota</taxon>
        <taxon>Metazoa</taxon>
        <taxon>Spiralia</taxon>
        <taxon>Lophotrochozoa</taxon>
        <taxon>Platyhelminthes</taxon>
        <taxon>Trematoda</taxon>
        <taxon>Digenea</taxon>
        <taxon>Strigeidida</taxon>
        <taxon>Schistosomatoidea</taxon>
        <taxon>Schistosomatidae</taxon>
        <taxon>Schistosoma</taxon>
    </lineage>
</organism>
<feature type="compositionally biased region" description="Low complexity" evidence="1">
    <location>
        <begin position="254"/>
        <end position="265"/>
    </location>
</feature>
<feature type="domain" description="SP-RING-type" evidence="2">
    <location>
        <begin position="677"/>
        <end position="723"/>
    </location>
</feature>
<protein>
    <submittedName>
        <fullName evidence="4">Uncharacterized protein</fullName>
    </submittedName>
</protein>
<reference evidence="4 5" key="1">
    <citation type="submission" date="2018-11" db="EMBL/GenBank/DDBJ databases">
        <authorList>
            <consortium name="Pathogen Informatics"/>
        </authorList>
    </citation>
    <scope>NUCLEOTIDE SEQUENCE [LARGE SCALE GENOMIC DNA]</scope>
    <source>
        <strain>Denwood</strain>
        <strain evidence="5">Zambia</strain>
    </source>
</reference>
<dbReference type="InterPro" id="IPR004181">
    <property type="entry name" value="Znf_MIZ"/>
</dbReference>
<feature type="region of interest" description="Disordered" evidence="1">
    <location>
        <begin position="829"/>
        <end position="925"/>
    </location>
</feature>
<feature type="compositionally biased region" description="Polar residues" evidence="1">
    <location>
        <begin position="37"/>
        <end position="53"/>
    </location>
</feature>
<keyword evidence="5" id="KW-1185">Reference proteome</keyword>
<dbReference type="GO" id="GO:0008270">
    <property type="term" value="F:zinc ion binding"/>
    <property type="evidence" value="ECO:0007669"/>
    <property type="project" value="InterPro"/>
</dbReference>
<feature type="compositionally biased region" description="Polar residues" evidence="1">
    <location>
        <begin position="850"/>
        <end position="861"/>
    </location>
</feature>
<feature type="region of interest" description="Disordered" evidence="1">
    <location>
        <begin position="204"/>
        <end position="284"/>
    </location>
</feature>
<feature type="compositionally biased region" description="Low complexity" evidence="1">
    <location>
        <begin position="862"/>
        <end position="873"/>
    </location>
</feature>
<feature type="non-terminal residue" evidence="4">
    <location>
        <position position="1"/>
    </location>
</feature>
<feature type="compositionally biased region" description="Low complexity" evidence="1">
    <location>
        <begin position="1"/>
        <end position="11"/>
    </location>
</feature>
<accession>A0A183PMB3</accession>
<feature type="compositionally biased region" description="Pro residues" evidence="1">
    <location>
        <begin position="266"/>
        <end position="276"/>
    </location>
</feature>
<feature type="compositionally biased region" description="Polar residues" evidence="1">
    <location>
        <begin position="14"/>
        <end position="23"/>
    </location>
</feature>
<dbReference type="AlphaFoldDB" id="A0A183PMB3"/>
<dbReference type="InterPro" id="IPR057847">
    <property type="entry name" value="ZMIZ1/ZMIZ2_GBD-like"/>
</dbReference>
<dbReference type="GO" id="GO:0003712">
    <property type="term" value="F:transcription coregulator activity"/>
    <property type="evidence" value="ECO:0007669"/>
    <property type="project" value="TreeGrafter"/>
</dbReference>
<dbReference type="Pfam" id="PF25527">
    <property type="entry name" value="GBD-like_ZMIZ1_ZMIZ2"/>
    <property type="match status" value="1"/>
</dbReference>
<dbReference type="Pfam" id="PF02891">
    <property type="entry name" value="zf-MIZ"/>
    <property type="match status" value="1"/>
</dbReference>
<evidence type="ECO:0000259" key="3">
    <source>
        <dbReference type="Pfam" id="PF25527"/>
    </source>
</evidence>
<evidence type="ECO:0000313" key="4">
    <source>
        <dbReference type="EMBL" id="VDP68777.1"/>
    </source>
</evidence>
<dbReference type="Gene3D" id="3.30.40.10">
    <property type="entry name" value="Zinc/RING finger domain, C3HC4 (zinc finger)"/>
    <property type="match status" value="1"/>
</dbReference>
<feature type="non-terminal residue" evidence="4">
    <location>
        <position position="925"/>
    </location>
</feature>
<evidence type="ECO:0000256" key="1">
    <source>
        <dbReference type="SAM" id="MobiDB-lite"/>
    </source>
</evidence>
<dbReference type="GO" id="GO:0006357">
    <property type="term" value="P:regulation of transcription by RNA polymerase II"/>
    <property type="evidence" value="ECO:0007669"/>
    <property type="project" value="TreeGrafter"/>
</dbReference>
<dbReference type="GO" id="GO:0016925">
    <property type="term" value="P:protein sumoylation"/>
    <property type="evidence" value="ECO:0007669"/>
    <property type="project" value="TreeGrafter"/>
</dbReference>
<dbReference type="PANTHER" id="PTHR10782">
    <property type="entry name" value="ZINC FINGER MIZ DOMAIN-CONTAINING PROTEIN"/>
    <property type="match status" value="1"/>
</dbReference>
<proteinExistence type="predicted"/>
<dbReference type="EMBL" id="UZAL01035933">
    <property type="protein sequence ID" value="VDP68777.1"/>
    <property type="molecule type" value="Genomic_DNA"/>
</dbReference>
<dbReference type="GO" id="GO:0061665">
    <property type="term" value="F:SUMO ligase activity"/>
    <property type="evidence" value="ECO:0007669"/>
    <property type="project" value="TreeGrafter"/>
</dbReference>
<evidence type="ECO:0000259" key="2">
    <source>
        <dbReference type="Pfam" id="PF02891"/>
    </source>
</evidence>
<name>A0A183PMB3_9TREM</name>
<dbReference type="Proteomes" id="UP000269396">
    <property type="component" value="Unassembled WGS sequence"/>
</dbReference>
<evidence type="ECO:0000313" key="5">
    <source>
        <dbReference type="Proteomes" id="UP000269396"/>
    </source>
</evidence>